<evidence type="ECO:0000313" key="22">
    <source>
        <dbReference type="EMBL" id="RGX11347.1"/>
    </source>
</evidence>
<evidence type="ECO:0000313" key="21">
    <source>
        <dbReference type="EMBL" id="RGS82028.1"/>
    </source>
</evidence>
<evidence type="ECO:0000256" key="7">
    <source>
        <dbReference type="ARBA" id="ARBA00022763"/>
    </source>
</evidence>
<dbReference type="EMBL" id="FMYE01000026">
    <property type="protein sequence ID" value="SDB77685.1"/>
    <property type="molecule type" value="Genomic_DNA"/>
</dbReference>
<proteinExistence type="inferred from homology"/>
<evidence type="ECO:0000313" key="27">
    <source>
        <dbReference type="Proteomes" id="UP000183670"/>
    </source>
</evidence>
<keyword evidence="7 10" id="KW-0227">DNA damage</keyword>
<dbReference type="EMBL" id="QRVZ01000014">
    <property type="protein sequence ID" value="RGS82028.1"/>
    <property type="molecule type" value="Genomic_DNA"/>
</dbReference>
<dbReference type="EMBL" id="VWFO01000012">
    <property type="protein sequence ID" value="KAA4664142.1"/>
    <property type="molecule type" value="Genomic_DNA"/>
</dbReference>
<reference evidence="20" key="3">
    <citation type="journal article" date="2018" name="Nature">
        <title>Human gut bacteria contain acquired interbacterial defence systems.</title>
        <authorList>
            <person name="Ross B.D."/>
            <person name="Verster A.J."/>
            <person name="Radey M.C."/>
            <person name="Schmidtke D.T."/>
            <person name="Pope C.E."/>
            <person name="Hoffman L.R."/>
            <person name="Hajjar A."/>
            <person name="Peterson S.B."/>
            <person name="Borenstein E."/>
            <person name="Mougous J."/>
        </authorList>
    </citation>
    <scope>NUCLEOTIDE SEQUENCE</scope>
    <source>
        <strain evidence="20">3725 D1 iv</strain>
    </source>
</reference>
<keyword evidence="6 10" id="KW-0963">Cytoplasm</keyword>
<reference evidence="32 33" key="5">
    <citation type="journal article" date="2019" name="Nat. Med.">
        <title>A library of human gut bacterial isolates paired with longitudinal multiomics data enables mechanistic microbiome research.</title>
        <authorList>
            <person name="Poyet M."/>
            <person name="Groussin M."/>
            <person name="Gibbons S.M."/>
            <person name="Avila-Pacheco J."/>
            <person name="Jiang X."/>
            <person name="Kearney S.M."/>
            <person name="Perrotta A.R."/>
            <person name="Berdy B."/>
            <person name="Zhao S."/>
            <person name="Lieberman T.D."/>
            <person name="Swanson P.K."/>
            <person name="Smith M."/>
            <person name="Roesemann S."/>
            <person name="Alexander J.E."/>
            <person name="Rich S.A."/>
            <person name="Livny J."/>
            <person name="Vlamakis H."/>
            <person name="Clish C."/>
            <person name="Bullock K."/>
            <person name="Deik A."/>
            <person name="Scott J."/>
            <person name="Pierce K.A."/>
            <person name="Xavier R.J."/>
            <person name="Alm E.J."/>
        </authorList>
    </citation>
    <scope>NUCLEOTIDE SEQUENCE [LARGE SCALE GENOMIC DNA]</scope>
    <source>
        <strain evidence="16 34">BIOML-A14</strain>
        <strain evidence="15 33">BIOML-A15</strain>
        <strain evidence="14 32">BIOML-A163</strain>
    </source>
</reference>
<evidence type="ECO:0000313" key="19">
    <source>
        <dbReference type="EMBL" id="MDC7958636.1"/>
    </source>
</evidence>
<evidence type="ECO:0000313" key="28">
    <source>
        <dbReference type="Proteomes" id="UP000266492"/>
    </source>
</evidence>
<dbReference type="NCBIfam" id="NF003589">
    <property type="entry name" value="PRK05254.1-2"/>
    <property type="match status" value="1"/>
</dbReference>
<dbReference type="Gene3D" id="3.40.470.10">
    <property type="entry name" value="Uracil-DNA glycosylase-like domain"/>
    <property type="match status" value="1"/>
</dbReference>
<dbReference type="EMBL" id="VWFP01000032">
    <property type="protein sequence ID" value="KAA4620986.1"/>
    <property type="molecule type" value="Genomic_DNA"/>
</dbReference>
<evidence type="ECO:0000256" key="6">
    <source>
        <dbReference type="ARBA" id="ARBA00022490"/>
    </source>
</evidence>
<reference evidence="28 29" key="4">
    <citation type="submission" date="2018-08" db="EMBL/GenBank/DDBJ databases">
        <title>A genome reference for cultivated species of the human gut microbiota.</title>
        <authorList>
            <person name="Zou Y."/>
            <person name="Xue W."/>
            <person name="Luo G."/>
        </authorList>
    </citation>
    <scope>NUCLEOTIDE SEQUENCE [LARGE SCALE GENOMIC DNA]</scope>
    <source>
        <strain evidence="22 30">AF04-46</strain>
        <strain evidence="21 28">AF20-9LB</strain>
        <strain evidence="23 29">AM17-48</strain>
    </source>
</reference>
<dbReference type="EMBL" id="QRJR01000001">
    <property type="protein sequence ID" value="RHH52494.1"/>
    <property type="molecule type" value="Genomic_DNA"/>
</dbReference>
<comment type="catalytic activity">
    <reaction evidence="1 10 12">
        <text>Hydrolyzes single-stranded DNA or mismatched double-stranded DNA and polynucleotides, releasing free uracil.</text>
        <dbReference type="EC" id="3.2.2.27"/>
    </reaction>
</comment>
<accession>A0A139L459</accession>
<dbReference type="InterPro" id="IPR005122">
    <property type="entry name" value="Uracil-DNA_glycosylase-like"/>
</dbReference>
<dbReference type="EMBL" id="JAQQPO010000010">
    <property type="protein sequence ID" value="MDC7958636.1"/>
    <property type="molecule type" value="Genomic_DNA"/>
</dbReference>
<dbReference type="CDD" id="cd10027">
    <property type="entry name" value="UDG-F1-like"/>
    <property type="match status" value="1"/>
</dbReference>
<dbReference type="Proteomes" id="UP000318823">
    <property type="component" value="Chromosome"/>
</dbReference>
<evidence type="ECO:0000313" key="16">
    <source>
        <dbReference type="EMBL" id="KAA4664142.1"/>
    </source>
</evidence>
<gene>
    <name evidence="10 17" type="primary">ung</name>
    <name evidence="23" type="ORF">DW206_00170</name>
    <name evidence="22" type="ORF">DWV35_06695</name>
    <name evidence="21" type="ORF">DWX70_17185</name>
    <name evidence="20" type="ORF">DYI28_14095</name>
    <name evidence="15" type="ORF">F3B90_22660</name>
    <name evidence="16" type="ORF">F3B98_11480</name>
    <name evidence="14" type="ORF">F3D71_06210</name>
    <name evidence="17" type="ORF">PO240_18920</name>
    <name evidence="18" type="ORF">PO382_18950</name>
    <name evidence="19" type="ORF">PQ628_10480</name>
    <name evidence="24" type="ORF">SAMN05192581_102617</name>
    <name evidence="25" type="ORF">SAMN05192582_100826</name>
</gene>
<dbReference type="NCBIfam" id="TIGR00628">
    <property type="entry name" value="ung"/>
    <property type="match status" value="1"/>
</dbReference>
<dbReference type="PATRIC" id="fig|28116.10.peg.3000"/>
<dbReference type="Proteomes" id="UP000181870">
    <property type="component" value="Unassembled WGS sequence"/>
</dbReference>
<dbReference type="GO" id="GO:0004844">
    <property type="term" value="F:uracil DNA N-glycosylase activity"/>
    <property type="evidence" value="ECO:0007669"/>
    <property type="project" value="UniProtKB-UniRule"/>
</dbReference>
<evidence type="ECO:0000256" key="2">
    <source>
        <dbReference type="ARBA" id="ARBA00002631"/>
    </source>
</evidence>
<dbReference type="Proteomes" id="UP000435985">
    <property type="component" value="Unassembled WGS sequence"/>
</dbReference>
<evidence type="ECO:0000256" key="11">
    <source>
        <dbReference type="PROSITE-ProRule" id="PRU10072"/>
    </source>
</evidence>
<evidence type="ECO:0000256" key="12">
    <source>
        <dbReference type="RuleBase" id="RU003780"/>
    </source>
</evidence>
<evidence type="ECO:0000313" key="29">
    <source>
        <dbReference type="Proteomes" id="UP000283329"/>
    </source>
</evidence>
<evidence type="ECO:0000313" key="32">
    <source>
        <dbReference type="Proteomes" id="UP000323717"/>
    </source>
</evidence>
<evidence type="ECO:0000256" key="8">
    <source>
        <dbReference type="ARBA" id="ARBA00022801"/>
    </source>
</evidence>
<dbReference type="PROSITE" id="PS00130">
    <property type="entry name" value="U_DNA_GLYCOSYLASE"/>
    <property type="match status" value="1"/>
</dbReference>
<evidence type="ECO:0000313" key="33">
    <source>
        <dbReference type="Proteomes" id="UP000424805"/>
    </source>
</evidence>
<keyword evidence="15" id="KW-0326">Glycosidase</keyword>
<dbReference type="NCBIfam" id="NF003588">
    <property type="entry name" value="PRK05254.1-1"/>
    <property type="match status" value="1"/>
</dbReference>
<dbReference type="InterPro" id="IPR018085">
    <property type="entry name" value="Ura-DNA_Glyclase_AS"/>
</dbReference>
<dbReference type="NCBIfam" id="NF003591">
    <property type="entry name" value="PRK05254.1-4"/>
    <property type="match status" value="1"/>
</dbReference>
<dbReference type="SMART" id="SM00987">
    <property type="entry name" value="UreE_C"/>
    <property type="match status" value="1"/>
</dbReference>
<dbReference type="Proteomes" id="UP001215078">
    <property type="component" value="Unassembled WGS sequence"/>
</dbReference>
<feature type="active site" description="Proton acceptor" evidence="10 11">
    <location>
        <position position="65"/>
    </location>
</feature>
<comment type="subcellular location">
    <subcellularLocation>
        <location evidence="10">Cytoplasm</location>
    </subcellularLocation>
</comment>
<evidence type="ECO:0000313" key="24">
    <source>
        <dbReference type="EMBL" id="SDB77685.1"/>
    </source>
</evidence>
<dbReference type="Proteomes" id="UP000266492">
    <property type="component" value="Unassembled WGS sequence"/>
</dbReference>
<dbReference type="PANTHER" id="PTHR11264:SF0">
    <property type="entry name" value="URACIL-DNA GLYCOSYLASE"/>
    <property type="match status" value="1"/>
</dbReference>
<dbReference type="Proteomes" id="UP000283329">
    <property type="component" value="Unassembled WGS sequence"/>
</dbReference>
<dbReference type="EMBL" id="QSBI01000006">
    <property type="protein sequence ID" value="RGX11347.1"/>
    <property type="molecule type" value="Genomic_DNA"/>
</dbReference>
<evidence type="ECO:0000256" key="4">
    <source>
        <dbReference type="ARBA" id="ARBA00012030"/>
    </source>
</evidence>
<reference evidence="20" key="6">
    <citation type="submission" date="2019-07" db="EMBL/GenBank/DDBJ databases">
        <authorList>
            <person name="Ross B.D."/>
            <person name="Verster A.J."/>
            <person name="Radey M.C."/>
            <person name="Schmidtke D.T."/>
            <person name="Pope C.E."/>
            <person name="Hoffman L.R."/>
            <person name="Hajjar A."/>
            <person name="Peterson S.B."/>
            <person name="Borenstein E."/>
            <person name="Mougous J.D."/>
        </authorList>
    </citation>
    <scope>NUCLEOTIDE SEQUENCE</scope>
    <source>
        <strain evidence="20">3725 D1 iv</strain>
    </source>
</reference>
<dbReference type="Proteomes" id="UP000323717">
    <property type="component" value="Unassembled WGS sequence"/>
</dbReference>
<evidence type="ECO:0000313" key="20">
    <source>
        <dbReference type="EMBL" id="QDM09757.1"/>
    </source>
</evidence>
<evidence type="ECO:0000256" key="5">
    <source>
        <dbReference type="ARBA" id="ARBA00018429"/>
    </source>
</evidence>
<evidence type="ECO:0000256" key="9">
    <source>
        <dbReference type="ARBA" id="ARBA00023204"/>
    </source>
</evidence>
<feature type="domain" description="Uracil-DNA glycosylase-like" evidence="13">
    <location>
        <begin position="50"/>
        <end position="210"/>
    </location>
</feature>
<dbReference type="Proteomes" id="UP000183670">
    <property type="component" value="Unassembled WGS sequence"/>
</dbReference>
<dbReference type="InterPro" id="IPR036895">
    <property type="entry name" value="Uracil-DNA_glycosylase-like_sf"/>
</dbReference>
<dbReference type="Proteomes" id="UP000286031">
    <property type="component" value="Unassembled WGS sequence"/>
</dbReference>
<dbReference type="Proteomes" id="UP000424805">
    <property type="component" value="Unassembled WGS sequence"/>
</dbReference>
<dbReference type="SUPFAM" id="SSF52141">
    <property type="entry name" value="Uracil-DNA glycosylase-like"/>
    <property type="match status" value="1"/>
</dbReference>
<dbReference type="GO" id="GO:0097510">
    <property type="term" value="P:base-excision repair, AP site formation via deaminated base removal"/>
    <property type="evidence" value="ECO:0007669"/>
    <property type="project" value="TreeGrafter"/>
</dbReference>
<keyword evidence="9 10" id="KW-0234">DNA repair</keyword>
<comment type="function">
    <text evidence="2 10 12">Excises uracil residues from the DNA which can arise as a result of misincorporation of dUMP residues by DNA polymerase or due to deamination of cytosine.</text>
</comment>
<dbReference type="HAMAP" id="MF_00148">
    <property type="entry name" value="UDG"/>
    <property type="match status" value="1"/>
</dbReference>
<evidence type="ECO:0000313" key="25">
    <source>
        <dbReference type="EMBL" id="SDH56377.1"/>
    </source>
</evidence>
<dbReference type="STRING" id="28116.Bovatus_02595"/>
<reference evidence="31" key="2">
    <citation type="journal article" date="2018" name="J. Anim. Genet.">
        <title>Acquired interbacterial defense systems protect against interspecies antagonism in the human gut microbiome.</title>
        <authorList>
            <person name="Ross B.D."/>
            <person name="Verster A.J."/>
            <person name="Radey M.C."/>
            <person name="Schmidtke D.T."/>
            <person name="Pope C.E."/>
            <person name="Hoffman L.R."/>
            <person name="Hajjar A."/>
            <person name="Peterson S.B."/>
            <person name="Borenstein E."/>
            <person name="Mougous J."/>
        </authorList>
    </citation>
    <scope>NUCLEOTIDE SEQUENCE [LARGE SCALE GENOMIC DNA]</scope>
    <source>
        <strain evidence="31">3725 D1 iv</strain>
    </source>
</reference>
<dbReference type="NCBIfam" id="NF003592">
    <property type="entry name" value="PRK05254.1-5"/>
    <property type="match status" value="1"/>
</dbReference>
<keyword evidence="8 10" id="KW-0378">Hydrolase</keyword>
<dbReference type="EMBL" id="JAQNZF010000029">
    <property type="protein sequence ID" value="MDC2744300.1"/>
    <property type="molecule type" value="Genomic_DNA"/>
</dbReference>
<evidence type="ECO:0000259" key="13">
    <source>
        <dbReference type="SMART" id="SM00986"/>
    </source>
</evidence>
<dbReference type="Pfam" id="PF03167">
    <property type="entry name" value="UDG"/>
    <property type="match status" value="1"/>
</dbReference>
<evidence type="ECO:0000313" key="23">
    <source>
        <dbReference type="EMBL" id="RHH52494.1"/>
    </source>
</evidence>
<evidence type="ECO:0000256" key="10">
    <source>
        <dbReference type="HAMAP-Rule" id="MF_00148"/>
    </source>
</evidence>
<evidence type="ECO:0000256" key="3">
    <source>
        <dbReference type="ARBA" id="ARBA00008184"/>
    </source>
</evidence>
<protein>
    <recommendedName>
        <fullName evidence="5 10">Uracil-DNA glycosylase</fullName>
        <shortName evidence="10">UDG</shortName>
        <ecNumber evidence="4 10">3.2.2.27</ecNumber>
    </recommendedName>
</protein>
<evidence type="ECO:0000313" key="26">
    <source>
        <dbReference type="Proteomes" id="UP000181870"/>
    </source>
</evidence>
<dbReference type="EMBL" id="VWLE01000055">
    <property type="protein sequence ID" value="KAA3953327.1"/>
    <property type="molecule type" value="Genomic_DNA"/>
</dbReference>
<dbReference type="EMBL" id="CP041395">
    <property type="protein sequence ID" value="QDM09757.1"/>
    <property type="molecule type" value="Genomic_DNA"/>
</dbReference>
<dbReference type="Proteomes" id="UP001214017">
    <property type="component" value="Unassembled WGS sequence"/>
</dbReference>
<comment type="similarity">
    <text evidence="3 10 12">Belongs to the uracil-DNA glycosylase (UDG) superfamily. UNG family.</text>
</comment>
<reference evidence="26 27" key="1">
    <citation type="submission" date="2016-10" db="EMBL/GenBank/DDBJ databases">
        <authorList>
            <person name="de Groot N.N."/>
        </authorList>
    </citation>
    <scope>NUCLEOTIDE SEQUENCE [LARGE SCALE GENOMIC DNA]</scope>
    <source>
        <strain evidence="24 27">NLAE-zl-C500</strain>
        <strain evidence="25 26">NLAE-zl-C57</strain>
    </source>
</reference>
<sequence>MDVRIEPSWKQQLQEEFDKPYFEKLVTFVKDEYKRAHVLPLGHQIFHIFNSCPFEKVKVVILGQDPYPNPGQYYGVCFSVPDGVAIPGSLSNIFKEIHQDLGKPIPTSGNLDRWVAQGVFPLNSVLTVRAHETGSHRNMGWEIFTDAVIRKLSEKRENLIFMLWGSYAKEKRSLIDTNKHLVLTTVHPSPRSAEYGFFGCKHFSKANAFLHSKGIEEIDW</sequence>
<dbReference type="Proteomes" id="UP001219389">
    <property type="component" value="Unassembled WGS sequence"/>
</dbReference>
<dbReference type="InterPro" id="IPR002043">
    <property type="entry name" value="UDG_fam1"/>
</dbReference>
<reference evidence="17" key="7">
    <citation type="submission" date="2022-10" db="EMBL/GenBank/DDBJ databases">
        <title>Human gut microbiome strain richness.</title>
        <authorList>
            <person name="Chen-Liaw A."/>
        </authorList>
    </citation>
    <scope>NUCLEOTIDE SEQUENCE</scope>
    <source>
        <strain evidence="18">BSD2780120875st1_E1_BSD2780120875_150330</strain>
        <strain evidence="17">F7_m1001271B151109d0_201107</strain>
        <strain evidence="19">RTP21484st1_H8_RTP21484_190118</strain>
    </source>
</reference>
<dbReference type="PANTHER" id="PTHR11264">
    <property type="entry name" value="URACIL-DNA GLYCOSYLASE"/>
    <property type="match status" value="1"/>
</dbReference>
<evidence type="ECO:0000313" key="15">
    <source>
        <dbReference type="EMBL" id="KAA4620986.1"/>
    </source>
</evidence>
<dbReference type="EMBL" id="FNDO01000008">
    <property type="protein sequence ID" value="SDH56377.1"/>
    <property type="molecule type" value="Genomic_DNA"/>
</dbReference>
<dbReference type="SMART" id="SM00986">
    <property type="entry name" value="UDG"/>
    <property type="match status" value="1"/>
</dbReference>
<evidence type="ECO:0000313" key="18">
    <source>
        <dbReference type="EMBL" id="MDC2744300.1"/>
    </source>
</evidence>
<organism evidence="15 33">
    <name type="scientific">Bacteroides ovatus</name>
    <dbReference type="NCBI Taxonomy" id="28116"/>
    <lineage>
        <taxon>Bacteria</taxon>
        <taxon>Pseudomonadati</taxon>
        <taxon>Bacteroidota</taxon>
        <taxon>Bacteroidia</taxon>
        <taxon>Bacteroidales</taxon>
        <taxon>Bacteroidaceae</taxon>
        <taxon>Bacteroides</taxon>
    </lineage>
</organism>
<dbReference type="EC" id="3.2.2.27" evidence="4 10"/>
<dbReference type="EMBL" id="JAQNWR010000014">
    <property type="protein sequence ID" value="MDC2409946.1"/>
    <property type="molecule type" value="Genomic_DNA"/>
</dbReference>
<evidence type="ECO:0000313" key="31">
    <source>
        <dbReference type="Proteomes" id="UP000318823"/>
    </source>
</evidence>
<dbReference type="GO" id="GO:0005737">
    <property type="term" value="C:cytoplasm"/>
    <property type="evidence" value="ECO:0007669"/>
    <property type="project" value="UniProtKB-SubCell"/>
</dbReference>
<evidence type="ECO:0000313" key="14">
    <source>
        <dbReference type="EMBL" id="KAA3953327.1"/>
    </source>
</evidence>
<evidence type="ECO:0000313" key="30">
    <source>
        <dbReference type="Proteomes" id="UP000286031"/>
    </source>
</evidence>
<evidence type="ECO:0000313" key="34">
    <source>
        <dbReference type="Proteomes" id="UP000435985"/>
    </source>
</evidence>
<dbReference type="RefSeq" id="WP_004310617.1">
    <property type="nucleotide sequence ID" value="NZ_BAABYJ010000001.1"/>
</dbReference>
<evidence type="ECO:0000256" key="1">
    <source>
        <dbReference type="ARBA" id="ARBA00001400"/>
    </source>
</evidence>
<evidence type="ECO:0000313" key="17">
    <source>
        <dbReference type="EMBL" id="MDC2409946.1"/>
    </source>
</evidence>
<name>A0A139L459_BACOV</name>
<dbReference type="FunFam" id="3.40.470.10:FF:000001">
    <property type="entry name" value="Uracil-DNA glycosylase"/>
    <property type="match status" value="1"/>
</dbReference>
<dbReference type="AlphaFoldDB" id="A0A139L459"/>